<sequence>MLKHKHLWEKQNGPLPEGMCLKCLGDRLNTDPSNWEAIPRAVLPHLSARFGMGYDNAEPEVKPSIMAVAKLKHAVKEAKSRRGAA</sequence>
<evidence type="ECO:0000313" key="2">
    <source>
        <dbReference type="Proteomes" id="UP000184749"/>
    </source>
</evidence>
<proteinExistence type="predicted"/>
<organism evidence="1 2">
    <name type="scientific">Rhizobium gallicum</name>
    <dbReference type="NCBI Taxonomy" id="56730"/>
    <lineage>
        <taxon>Bacteria</taxon>
        <taxon>Pseudomonadati</taxon>
        <taxon>Pseudomonadota</taxon>
        <taxon>Alphaproteobacteria</taxon>
        <taxon>Hyphomicrobiales</taxon>
        <taxon>Rhizobiaceae</taxon>
        <taxon>Rhizobium/Agrobacterium group</taxon>
        <taxon>Rhizobium</taxon>
    </lineage>
</organism>
<gene>
    <name evidence="1" type="ORF">IE4872_CH01770</name>
</gene>
<dbReference type="OrthoDB" id="6638408at2"/>
<dbReference type="EMBL" id="CP017101">
    <property type="protein sequence ID" value="APO67399.1"/>
    <property type="molecule type" value="Genomic_DNA"/>
</dbReference>
<dbReference type="Proteomes" id="UP000184749">
    <property type="component" value="Chromosome"/>
</dbReference>
<keyword evidence="1" id="KW-0378">Hydrolase</keyword>
<accession>A0A1L5NHR7</accession>
<evidence type="ECO:0000313" key="1">
    <source>
        <dbReference type="EMBL" id="APO67399.1"/>
    </source>
</evidence>
<name>A0A1L5NHR7_9HYPH</name>
<reference evidence="1 2" key="1">
    <citation type="submission" date="2016-09" db="EMBL/GenBank/DDBJ databases">
        <title>The complete genome sequences of Rhizobium gallicum, symbiovars gallicum and phaseoli, symbionts associated to common bean (Phaseolus vulgaris).</title>
        <authorList>
            <person name="Bustos P."/>
            <person name="Santamaria R.I."/>
            <person name="Perez-Carrascal O.M."/>
            <person name="Juarez S."/>
            <person name="Lozano L."/>
            <person name="Martinez-Flores I."/>
            <person name="Martinez-Romero E."/>
            <person name="Cevallos M."/>
            <person name="Romero D."/>
            <person name="Davila G."/>
            <person name="Gonzalez V."/>
        </authorList>
    </citation>
    <scope>NUCLEOTIDE SEQUENCE [LARGE SCALE GENOMIC DNA]</scope>
    <source>
        <strain evidence="1 2">IE4872</strain>
    </source>
</reference>
<dbReference type="GO" id="GO:0004519">
    <property type="term" value="F:endonuclease activity"/>
    <property type="evidence" value="ECO:0007669"/>
    <property type="project" value="UniProtKB-KW"/>
</dbReference>
<dbReference type="RefSeq" id="WP_156886405.1">
    <property type="nucleotide sequence ID" value="NZ_CP017101.1"/>
</dbReference>
<dbReference type="AlphaFoldDB" id="A0A1L5NHR7"/>
<keyword evidence="1" id="KW-0540">Nuclease</keyword>
<protein>
    <submittedName>
        <fullName evidence="1">HNH endonuclease domain-containing protein</fullName>
    </submittedName>
</protein>
<keyword evidence="1" id="KW-0255">Endonuclease</keyword>